<accession>A0ABM4BLQ3</accession>
<sequence length="353" mass="41096">MLEYYEMSDQIIGLCSDTTSSNTGKNKGALSIIISYALKRPVLWLMCRHHIYERHVAHVMKEIFGPTSSPSKKLYVILQKLWPQIYEDVNKLERIVKFDWSQDAFRPGSLLFKLALDSKEFCITPLHKNTFQRGDYKYLCELMAFFLGAELSNFSFKQPGPHHEARFMADCIHLLVIQITQKYHPADSETVGKNTINHLKVATNYIVFFHGLFFLKSPNASQAPSNDLMAFYIAFQLQTVDEFKEFAAIGKVLYQSLKRHTWYLSPQQVIFALADKDLKTEVKTNMLNKLLSYDIPELKGLIKKRPETKVEIIPTSKLEDFVNEQSYLLFFLLEISKKKIMERKRYRCTFQSV</sequence>
<dbReference type="Proteomes" id="UP001652625">
    <property type="component" value="Chromosome 03"/>
</dbReference>
<gene>
    <name evidence="2" type="primary">LOC136078329</name>
</gene>
<proteinExistence type="predicted"/>
<evidence type="ECO:0000313" key="2">
    <source>
        <dbReference type="RefSeq" id="XP_065650002.1"/>
    </source>
</evidence>
<organism evidence="1 2">
    <name type="scientific">Hydra vulgaris</name>
    <name type="common">Hydra</name>
    <name type="synonym">Hydra attenuata</name>
    <dbReference type="NCBI Taxonomy" id="6087"/>
    <lineage>
        <taxon>Eukaryota</taxon>
        <taxon>Metazoa</taxon>
        <taxon>Cnidaria</taxon>
        <taxon>Hydrozoa</taxon>
        <taxon>Hydroidolina</taxon>
        <taxon>Anthoathecata</taxon>
        <taxon>Aplanulata</taxon>
        <taxon>Hydridae</taxon>
        <taxon>Hydra</taxon>
    </lineage>
</organism>
<reference evidence="2" key="1">
    <citation type="submission" date="2025-08" db="UniProtKB">
        <authorList>
            <consortium name="RefSeq"/>
        </authorList>
    </citation>
    <scope>IDENTIFICATION</scope>
</reference>
<keyword evidence="1" id="KW-1185">Reference proteome</keyword>
<protein>
    <submittedName>
        <fullName evidence="2">Uncharacterized protein LOC136078329</fullName>
    </submittedName>
</protein>
<dbReference type="RefSeq" id="XP_065650002.1">
    <property type="nucleotide sequence ID" value="XM_065793930.1"/>
</dbReference>
<name>A0ABM4BLQ3_HYDVU</name>
<evidence type="ECO:0000313" key="1">
    <source>
        <dbReference type="Proteomes" id="UP001652625"/>
    </source>
</evidence>
<dbReference type="GeneID" id="136078329"/>